<feature type="domain" description="CD-NTase-associated protein 12/Pycsar effector protein TIR" evidence="2">
    <location>
        <begin position="8"/>
        <end position="126"/>
    </location>
</feature>
<feature type="region of interest" description="Disordered" evidence="1">
    <location>
        <begin position="283"/>
        <end position="310"/>
    </location>
</feature>
<dbReference type="Proteomes" id="UP000316213">
    <property type="component" value="Unassembled WGS sequence"/>
</dbReference>
<reference evidence="3 4" key="1">
    <citation type="submission" date="2019-02" db="EMBL/GenBank/DDBJ databases">
        <title>Deep-cultivation of Planctomycetes and their phenomic and genomic characterization uncovers novel biology.</title>
        <authorList>
            <person name="Wiegand S."/>
            <person name="Jogler M."/>
            <person name="Boedeker C."/>
            <person name="Pinto D."/>
            <person name="Vollmers J."/>
            <person name="Rivas-Marin E."/>
            <person name="Kohn T."/>
            <person name="Peeters S.H."/>
            <person name="Heuer A."/>
            <person name="Rast P."/>
            <person name="Oberbeckmann S."/>
            <person name="Bunk B."/>
            <person name="Jeske O."/>
            <person name="Meyerdierks A."/>
            <person name="Storesund J.E."/>
            <person name="Kallscheuer N."/>
            <person name="Luecker S."/>
            <person name="Lage O.M."/>
            <person name="Pohl T."/>
            <person name="Merkel B.J."/>
            <person name="Hornburger P."/>
            <person name="Mueller R.-W."/>
            <person name="Bruemmer F."/>
            <person name="Labrenz M."/>
            <person name="Spormann A.M."/>
            <person name="Op Den Camp H."/>
            <person name="Overmann J."/>
            <person name="Amann R."/>
            <person name="Jetten M.S.M."/>
            <person name="Mascher T."/>
            <person name="Medema M.H."/>
            <person name="Devos D.P."/>
            <person name="Kaster A.-K."/>
            <person name="Ovreas L."/>
            <person name="Rohde M."/>
            <person name="Galperin M.Y."/>
            <person name="Jogler C."/>
        </authorList>
    </citation>
    <scope>NUCLEOTIDE SEQUENCE [LARGE SCALE GENOMIC DNA]</scope>
    <source>
        <strain evidence="3 4">Pla100</strain>
    </source>
</reference>
<evidence type="ECO:0000259" key="2">
    <source>
        <dbReference type="Pfam" id="PF10137"/>
    </source>
</evidence>
<gene>
    <name evidence="3" type="ORF">Pla100_63260</name>
</gene>
<dbReference type="RefSeq" id="WP_146583106.1">
    <property type="nucleotide sequence ID" value="NZ_SJPM01000061.1"/>
</dbReference>
<feature type="compositionally biased region" description="Pro residues" evidence="1">
    <location>
        <begin position="300"/>
        <end position="310"/>
    </location>
</feature>
<protein>
    <submittedName>
        <fullName evidence="3">Putative nucleotide-binding protein containing TIR-like domain protein</fullName>
    </submittedName>
</protein>
<comment type="caution">
    <text evidence="3">The sequence shown here is derived from an EMBL/GenBank/DDBJ whole genome shotgun (WGS) entry which is preliminary data.</text>
</comment>
<evidence type="ECO:0000256" key="1">
    <source>
        <dbReference type="SAM" id="MobiDB-lite"/>
    </source>
</evidence>
<dbReference type="InterPro" id="IPR019302">
    <property type="entry name" value="CAP12/PCTIR_TIR_dom"/>
</dbReference>
<name>A0A5C5YQH5_9BACT</name>
<keyword evidence="4" id="KW-1185">Reference proteome</keyword>
<sequence length="310" mass="34196">MTERRPSVFIGSSAEGVEIAEAIQLNLDRVCEVVIWSQGLFGLSTGTLETLVERLTDFDFAVLVLTPDDLTESRGVEKQSARDNVLIELGLFIGGLGRERTFAVFDRGANLKVPSDLAGVTLAEYQRHSSGNLQSSLGAASTLIKGRVQELGVRQRGTINTNVDQNTHFQVINDLLDPAARQFIILMFETSITLTRENIFGSGIRYLYGSPRQAGDGFFSVDKLCQQLPDAGLLQCDLRNRVGLTDRGRDFAQWMLERGHKADYFKCDLGNWGNVPAGYRPFFDQPRHGDTNAGEQSGEPEPPITPDLKS</sequence>
<dbReference type="OrthoDB" id="5497289at2"/>
<dbReference type="GO" id="GO:0050135">
    <property type="term" value="F:NADP+ nucleosidase activity"/>
    <property type="evidence" value="ECO:0007669"/>
    <property type="project" value="InterPro"/>
</dbReference>
<accession>A0A5C5YQH5</accession>
<evidence type="ECO:0000313" key="4">
    <source>
        <dbReference type="Proteomes" id="UP000316213"/>
    </source>
</evidence>
<organism evidence="3 4">
    <name type="scientific">Neorhodopirellula pilleata</name>
    <dbReference type="NCBI Taxonomy" id="2714738"/>
    <lineage>
        <taxon>Bacteria</taxon>
        <taxon>Pseudomonadati</taxon>
        <taxon>Planctomycetota</taxon>
        <taxon>Planctomycetia</taxon>
        <taxon>Pirellulales</taxon>
        <taxon>Pirellulaceae</taxon>
        <taxon>Neorhodopirellula</taxon>
    </lineage>
</organism>
<dbReference type="Pfam" id="PF10137">
    <property type="entry name" value="CAP12-PCTIR_TIR"/>
    <property type="match status" value="1"/>
</dbReference>
<dbReference type="EMBL" id="SJPM01000061">
    <property type="protein sequence ID" value="TWT77181.1"/>
    <property type="molecule type" value="Genomic_DNA"/>
</dbReference>
<dbReference type="AlphaFoldDB" id="A0A5C5YQH5"/>
<evidence type="ECO:0000313" key="3">
    <source>
        <dbReference type="EMBL" id="TWT77181.1"/>
    </source>
</evidence>
<proteinExistence type="predicted"/>